<evidence type="ECO:0000313" key="5">
    <source>
        <dbReference type="Proteomes" id="UP001231189"/>
    </source>
</evidence>
<evidence type="ECO:0000256" key="2">
    <source>
        <dbReference type="SAM" id="MobiDB-lite"/>
    </source>
</evidence>
<feature type="compositionally biased region" description="Basic and acidic residues" evidence="2">
    <location>
        <begin position="312"/>
        <end position="327"/>
    </location>
</feature>
<reference evidence="4" key="1">
    <citation type="submission" date="2023-07" db="EMBL/GenBank/DDBJ databases">
        <title>A chromosome-level genome assembly of Lolium multiflorum.</title>
        <authorList>
            <person name="Chen Y."/>
            <person name="Copetti D."/>
            <person name="Kolliker R."/>
            <person name="Studer B."/>
        </authorList>
    </citation>
    <scope>NUCLEOTIDE SEQUENCE</scope>
    <source>
        <strain evidence="4">02402/16</strain>
        <tissue evidence="4">Leaf</tissue>
    </source>
</reference>
<feature type="compositionally biased region" description="Low complexity" evidence="2">
    <location>
        <begin position="554"/>
        <end position="567"/>
    </location>
</feature>
<feature type="compositionally biased region" description="Low complexity" evidence="2">
    <location>
        <begin position="538"/>
        <end position="547"/>
    </location>
</feature>
<feature type="compositionally biased region" description="Acidic residues" evidence="2">
    <location>
        <begin position="1"/>
        <end position="12"/>
    </location>
</feature>
<feature type="region of interest" description="Disordered" evidence="2">
    <location>
        <begin position="398"/>
        <end position="575"/>
    </location>
</feature>
<organism evidence="4 5">
    <name type="scientific">Lolium multiflorum</name>
    <name type="common">Italian ryegrass</name>
    <name type="synonym">Lolium perenne subsp. multiflorum</name>
    <dbReference type="NCBI Taxonomy" id="4521"/>
    <lineage>
        <taxon>Eukaryota</taxon>
        <taxon>Viridiplantae</taxon>
        <taxon>Streptophyta</taxon>
        <taxon>Embryophyta</taxon>
        <taxon>Tracheophyta</taxon>
        <taxon>Spermatophyta</taxon>
        <taxon>Magnoliopsida</taxon>
        <taxon>Liliopsida</taxon>
        <taxon>Poales</taxon>
        <taxon>Poaceae</taxon>
        <taxon>BOP clade</taxon>
        <taxon>Pooideae</taxon>
        <taxon>Poodae</taxon>
        <taxon>Poeae</taxon>
        <taxon>Poeae Chloroplast Group 2 (Poeae type)</taxon>
        <taxon>Loliodinae</taxon>
        <taxon>Loliinae</taxon>
        <taxon>Lolium</taxon>
    </lineage>
</organism>
<feature type="compositionally biased region" description="Acidic residues" evidence="2">
    <location>
        <begin position="968"/>
        <end position="988"/>
    </location>
</feature>
<dbReference type="AlphaFoldDB" id="A0AAD8R5R4"/>
<evidence type="ECO:0000259" key="3">
    <source>
        <dbReference type="Pfam" id="PF04195"/>
    </source>
</evidence>
<dbReference type="Proteomes" id="UP001231189">
    <property type="component" value="Unassembled WGS sequence"/>
</dbReference>
<accession>A0AAD8R5R4</accession>
<gene>
    <name evidence="4" type="ORF">QYE76_036886</name>
</gene>
<keyword evidence="1" id="KW-0175">Coiled coil</keyword>
<evidence type="ECO:0000256" key="1">
    <source>
        <dbReference type="SAM" id="Coils"/>
    </source>
</evidence>
<dbReference type="EMBL" id="JAUUTY010000007">
    <property type="protein sequence ID" value="KAK1613213.1"/>
    <property type="molecule type" value="Genomic_DNA"/>
</dbReference>
<feature type="region of interest" description="Disordered" evidence="2">
    <location>
        <begin position="1"/>
        <end position="49"/>
    </location>
</feature>
<feature type="compositionally biased region" description="Polar residues" evidence="2">
    <location>
        <begin position="455"/>
        <end position="470"/>
    </location>
</feature>
<dbReference type="PANTHER" id="PTHR33026:SF7">
    <property type="entry name" value="OS03G0100275 PROTEIN"/>
    <property type="match status" value="1"/>
</dbReference>
<sequence length="1007" mass="111513">MASEEQELEFSGEPEVARDQEDAGELEVTGEQEAGPSSMAYSRGRWEGSDVSQAEIDWLYQSRRIPKSVESRIPGDEREPDVKPGEVVVFTAHFMRGLGLPVSDFFRRFLNFYELQPRHLPGNAVFYLSSFLAFCEGHVCLRPTVEAFARLYNLRINSIQDPELPLPKPIVQCGACIITPRQKSAYLKLFGLESCRKWQQTFFYVKNFGTTDLINLPAYVPALHKHNEITADDIVRTFITRRVLPLQRRVHKICQMSGRLDPTWISTFKLSKADVVAKAKLISRTKMPIDWEWGLKPLNRKHPPAAQNFSRWRREEPASFTADRTEEDKEDPTSIQNTPVHEMDATHNTGSGKPSAPSSSRTRADDTGSEEDDCVILEVYDPIPVSYAFPAMPVSADLDRQERPWQDPASSPEHRKPRDNAEEEEEAPLLVPSPAKDKRRTSRASPAHSGAGKTPSPSRGPTTSEGNTAPRTEDHRDEGDFTSPPEPEENPGTSNMGVGTDHTARSEPFVVPPVADKAPEAPPVSPNKVSSFAPPEGSKPASPAKGSPAPPPVSSKNKPPTAPAAKKLSSRKSTAITSEQLSGALQATMAQPTGSRALTLHTSRAAASISDKISAQDGRIIELNRGEATLGSLQRYADEWNISDITEGVLESHKKLFEQLLWEHRGLSDAHAALQLTHSQCRAALPESSQLDELVSRVAVLQGEKEKLSLQHQNELQAQKNETTRLKEELIQLGLHHDSALKEAVHAGKAEVEEAKAALVELHKQEVQDRLFKDIDEEKNLRELERQRNNQLKLVQISYGKIIKDLDDKIRTVFPESQARAEAAVAKTRVEDPSSDAAPWTTEEHVTALSARVTRMTKLAKLPDAAIQAFKCLWPGETVPDRIDVLCARLNECGARLHEWLCSATRSGADTALRFVCSWYEDLDLDALATLRFGAPTDTDLVLTAKRYERAYQVAHYASMSTFIPATEDFEDAQSDDEVEETAEDATANDEPAASGQAPESSSPEYA</sequence>
<keyword evidence="5" id="KW-1185">Reference proteome</keyword>
<evidence type="ECO:0000313" key="4">
    <source>
        <dbReference type="EMBL" id="KAK1613213.1"/>
    </source>
</evidence>
<feature type="region of interest" description="Disordered" evidence="2">
    <location>
        <begin position="302"/>
        <end position="370"/>
    </location>
</feature>
<feature type="compositionally biased region" description="Polar residues" evidence="2">
    <location>
        <begin position="998"/>
        <end position="1007"/>
    </location>
</feature>
<protein>
    <recommendedName>
        <fullName evidence="3">Transposase (putative) gypsy type domain-containing protein</fullName>
    </recommendedName>
</protein>
<feature type="coiled-coil region" evidence="1">
    <location>
        <begin position="691"/>
        <end position="733"/>
    </location>
</feature>
<name>A0AAD8R5R4_LOLMU</name>
<comment type="caution">
    <text evidence="4">The sequence shown here is derived from an EMBL/GenBank/DDBJ whole genome shotgun (WGS) entry which is preliminary data.</text>
</comment>
<feature type="domain" description="Transposase (putative) gypsy type" evidence="3">
    <location>
        <begin position="88"/>
        <end position="155"/>
    </location>
</feature>
<dbReference type="Pfam" id="PF04195">
    <property type="entry name" value="Transposase_28"/>
    <property type="match status" value="1"/>
</dbReference>
<dbReference type="InterPro" id="IPR007321">
    <property type="entry name" value="Transposase_28"/>
</dbReference>
<feature type="region of interest" description="Disordered" evidence="2">
    <location>
        <begin position="968"/>
        <end position="1007"/>
    </location>
</feature>
<dbReference type="PANTHER" id="PTHR33026">
    <property type="entry name" value="OS06G0360600 PROTEIN"/>
    <property type="match status" value="1"/>
</dbReference>
<proteinExistence type="predicted"/>
<feature type="compositionally biased region" description="Polar residues" evidence="2">
    <location>
        <begin position="346"/>
        <end position="361"/>
    </location>
</feature>